<dbReference type="PANTHER" id="PTHR10858">
    <property type="entry name" value="DEOXYRIBONUCLEASE II"/>
    <property type="match status" value="1"/>
</dbReference>
<keyword evidence="3" id="KW-0732">Signal</keyword>
<gene>
    <name evidence="4" type="ORF">CAUJ_LOCUS1656</name>
</gene>
<dbReference type="GO" id="GO:0004531">
    <property type="term" value="F:deoxyribonuclease II activity"/>
    <property type="evidence" value="ECO:0007669"/>
    <property type="project" value="InterPro"/>
</dbReference>
<dbReference type="CDD" id="cd09121">
    <property type="entry name" value="PLDc_DNaseII_2"/>
    <property type="match status" value="1"/>
</dbReference>
<dbReference type="CDD" id="cd09120">
    <property type="entry name" value="PLDc_DNaseII_1"/>
    <property type="match status" value="1"/>
</dbReference>
<keyword evidence="2" id="KW-0378">Hydrolase</keyword>
<comment type="caution">
    <text evidence="4">The sequence shown here is derived from an EMBL/GenBank/DDBJ whole genome shotgun (WGS) entry which is preliminary data.</text>
</comment>
<name>A0A8S1GPY2_9PELO</name>
<comment type="similarity">
    <text evidence="1">Belongs to the DNase II family.</text>
</comment>
<dbReference type="AlphaFoldDB" id="A0A8S1GPY2"/>
<sequence>MKRVVLLVAALFVSSGLAQTPIGCRDNNGNPVDWFVFYKLPHLYNHPDNKQISNGSAFMYLDVNNKAWKLMEMGLDAPNQALYHTLQQYYTMDQTSTFSIMYNDEWPNSTIWSNDSGHCKGVSVFNQSGGFWLMHSIPKYPSNVTYDFPPNAHYYGQMGICVSFPLATLGDIATQLFFYRPFTYQINLPDTFANTFPMLVRVKNGEYQQTQPYTSLKLLRSVGGSSFQHFAKAGAFGKDLYYDFVAPTLRTSLKVQSWQHGNASSNLFSWCNVGDTQDVLNAEDIALPFNVNFTNYDDHSKFAVAFSPSYNANPPPYVCIGDINRQVHQMARGGGTMCLGDYSLHYMYSTVISRTYACDGTHSRK</sequence>
<proteinExistence type="inferred from homology"/>
<protein>
    <submittedName>
        <fullName evidence="4">Uncharacterized protein</fullName>
    </submittedName>
</protein>
<evidence type="ECO:0000313" key="4">
    <source>
        <dbReference type="EMBL" id="CAD6185737.1"/>
    </source>
</evidence>
<evidence type="ECO:0000313" key="5">
    <source>
        <dbReference type="Proteomes" id="UP000835052"/>
    </source>
</evidence>
<evidence type="ECO:0000256" key="3">
    <source>
        <dbReference type="SAM" id="SignalP"/>
    </source>
</evidence>
<dbReference type="EMBL" id="CAJGYM010000003">
    <property type="protein sequence ID" value="CAD6185737.1"/>
    <property type="molecule type" value="Genomic_DNA"/>
</dbReference>
<accession>A0A8S1GPY2</accession>
<dbReference type="PANTHER" id="PTHR10858:SF24">
    <property type="entry name" value="CELL DEATH-RELATED NUCLEASE 6"/>
    <property type="match status" value="1"/>
</dbReference>
<reference evidence="4" key="1">
    <citation type="submission" date="2020-10" db="EMBL/GenBank/DDBJ databases">
        <authorList>
            <person name="Kikuchi T."/>
        </authorList>
    </citation>
    <scope>NUCLEOTIDE SEQUENCE</scope>
    <source>
        <strain evidence="4">NKZ352</strain>
    </source>
</reference>
<dbReference type="GO" id="GO:0006309">
    <property type="term" value="P:apoptotic DNA fragmentation"/>
    <property type="evidence" value="ECO:0007669"/>
    <property type="project" value="TreeGrafter"/>
</dbReference>
<dbReference type="InterPro" id="IPR004947">
    <property type="entry name" value="DNase_II"/>
</dbReference>
<dbReference type="Proteomes" id="UP000835052">
    <property type="component" value="Unassembled WGS sequence"/>
</dbReference>
<evidence type="ECO:0000256" key="2">
    <source>
        <dbReference type="ARBA" id="ARBA00022801"/>
    </source>
</evidence>
<feature type="chain" id="PRO_5035768876" evidence="3">
    <location>
        <begin position="19"/>
        <end position="365"/>
    </location>
</feature>
<evidence type="ECO:0000256" key="1">
    <source>
        <dbReference type="ARBA" id="ARBA00007527"/>
    </source>
</evidence>
<dbReference type="OrthoDB" id="10261598at2759"/>
<feature type="signal peptide" evidence="3">
    <location>
        <begin position="1"/>
        <end position="18"/>
    </location>
</feature>
<keyword evidence="5" id="KW-1185">Reference proteome</keyword>
<dbReference type="Pfam" id="PF03265">
    <property type="entry name" value="DNase_II"/>
    <property type="match status" value="1"/>
</dbReference>
<organism evidence="4 5">
    <name type="scientific">Caenorhabditis auriculariae</name>
    <dbReference type="NCBI Taxonomy" id="2777116"/>
    <lineage>
        <taxon>Eukaryota</taxon>
        <taxon>Metazoa</taxon>
        <taxon>Ecdysozoa</taxon>
        <taxon>Nematoda</taxon>
        <taxon>Chromadorea</taxon>
        <taxon>Rhabditida</taxon>
        <taxon>Rhabditina</taxon>
        <taxon>Rhabditomorpha</taxon>
        <taxon>Rhabditoidea</taxon>
        <taxon>Rhabditidae</taxon>
        <taxon>Peloderinae</taxon>
        <taxon>Caenorhabditis</taxon>
    </lineage>
</organism>